<dbReference type="PANTHER" id="PTHR42643">
    <property type="entry name" value="IONOTROPIC RECEPTOR 20A-RELATED"/>
    <property type="match status" value="1"/>
</dbReference>
<dbReference type="AlphaFoldDB" id="A0AAW0ULJ7"/>
<dbReference type="SUPFAM" id="SSF53850">
    <property type="entry name" value="Periplasmic binding protein-like II"/>
    <property type="match status" value="1"/>
</dbReference>
<proteinExistence type="inferred from homology"/>
<evidence type="ECO:0000259" key="16">
    <source>
        <dbReference type="SMART" id="SM00918"/>
    </source>
</evidence>
<dbReference type="Gene3D" id="3.40.190.10">
    <property type="entry name" value="Periplasmic binding protein-like II"/>
    <property type="match status" value="1"/>
</dbReference>
<dbReference type="InterPro" id="IPR001320">
    <property type="entry name" value="Iontro_rcpt_C"/>
</dbReference>
<evidence type="ECO:0000256" key="6">
    <source>
        <dbReference type="ARBA" id="ARBA00022989"/>
    </source>
</evidence>
<feature type="domain" description="Ionotropic glutamate receptor C-terminal" evidence="15">
    <location>
        <begin position="325"/>
        <end position="671"/>
    </location>
</feature>
<evidence type="ECO:0000256" key="8">
    <source>
        <dbReference type="ARBA" id="ARBA00023136"/>
    </source>
</evidence>
<feature type="domain" description="Ionotropic glutamate receptor L-glutamate and glycine-binding" evidence="16">
    <location>
        <begin position="325"/>
        <end position="377"/>
    </location>
</feature>
<keyword evidence="18" id="KW-1185">Reference proteome</keyword>
<evidence type="ECO:0000313" key="18">
    <source>
        <dbReference type="Proteomes" id="UP001487740"/>
    </source>
</evidence>
<keyword evidence="11" id="KW-1071">Ligand-gated ion channel</keyword>
<dbReference type="Pfam" id="PF00060">
    <property type="entry name" value="Lig_chan"/>
    <property type="match status" value="1"/>
</dbReference>
<gene>
    <name evidence="17" type="ORF">O3P69_003527</name>
</gene>
<comment type="similarity">
    <text evidence="2">Belongs to the glutamate-gated ion channel (TC 1.A.10.1) family.</text>
</comment>
<evidence type="ECO:0000256" key="4">
    <source>
        <dbReference type="ARBA" id="ARBA00022475"/>
    </source>
</evidence>
<keyword evidence="5 14" id="KW-0812">Transmembrane</keyword>
<evidence type="ECO:0000256" key="2">
    <source>
        <dbReference type="ARBA" id="ARBA00008685"/>
    </source>
</evidence>
<dbReference type="PANTHER" id="PTHR42643:SF24">
    <property type="entry name" value="IONOTROPIC RECEPTOR 60A"/>
    <property type="match status" value="1"/>
</dbReference>
<feature type="transmembrane region" description="Helical" evidence="14">
    <location>
        <begin position="431"/>
        <end position="450"/>
    </location>
</feature>
<dbReference type="GO" id="GO:0050906">
    <property type="term" value="P:detection of stimulus involved in sensory perception"/>
    <property type="evidence" value="ECO:0007669"/>
    <property type="project" value="UniProtKB-ARBA"/>
</dbReference>
<comment type="caution">
    <text evidence="17">The sequence shown here is derived from an EMBL/GenBank/DDBJ whole genome shotgun (WGS) entry which is preliminary data.</text>
</comment>
<evidence type="ECO:0000256" key="11">
    <source>
        <dbReference type="ARBA" id="ARBA00023286"/>
    </source>
</evidence>
<evidence type="ECO:0000313" key="17">
    <source>
        <dbReference type="EMBL" id="KAK8399502.1"/>
    </source>
</evidence>
<comment type="subcellular location">
    <subcellularLocation>
        <location evidence="1">Cell membrane</location>
        <topology evidence="1">Multi-pass membrane protein</topology>
    </subcellularLocation>
</comment>
<keyword evidence="3" id="KW-0813">Transport</keyword>
<keyword evidence="12" id="KW-0407">Ion channel</keyword>
<name>A0AAW0ULJ7_SCYPA</name>
<dbReference type="InterPro" id="IPR019594">
    <property type="entry name" value="Glu/Gly-bd"/>
</dbReference>
<evidence type="ECO:0000256" key="7">
    <source>
        <dbReference type="ARBA" id="ARBA00023065"/>
    </source>
</evidence>
<evidence type="ECO:0000259" key="15">
    <source>
        <dbReference type="SMART" id="SM00079"/>
    </source>
</evidence>
<evidence type="ECO:0000256" key="9">
    <source>
        <dbReference type="ARBA" id="ARBA00023170"/>
    </source>
</evidence>
<keyword evidence="10" id="KW-0325">Glycoprotein</keyword>
<feature type="region of interest" description="Disordered" evidence="13">
    <location>
        <begin position="1"/>
        <end position="20"/>
    </location>
</feature>
<keyword evidence="7" id="KW-0406">Ion transport</keyword>
<dbReference type="Proteomes" id="UP001487740">
    <property type="component" value="Unassembled WGS sequence"/>
</dbReference>
<dbReference type="InterPro" id="IPR052192">
    <property type="entry name" value="Insect_Ionotropic_Sensory_Rcpt"/>
</dbReference>
<dbReference type="Gene3D" id="1.10.287.70">
    <property type="match status" value="1"/>
</dbReference>
<evidence type="ECO:0000256" key="12">
    <source>
        <dbReference type="ARBA" id="ARBA00023303"/>
    </source>
</evidence>
<keyword evidence="6 14" id="KW-1133">Transmembrane helix</keyword>
<keyword evidence="9" id="KW-0675">Receptor</keyword>
<dbReference type="SMART" id="SM00079">
    <property type="entry name" value="PBPe"/>
    <property type="match status" value="1"/>
</dbReference>
<reference evidence="17 18" key="1">
    <citation type="submission" date="2023-03" db="EMBL/GenBank/DDBJ databases">
        <title>High-quality genome of Scylla paramamosain provides insights in environmental adaptation.</title>
        <authorList>
            <person name="Zhang L."/>
        </authorList>
    </citation>
    <scope>NUCLEOTIDE SEQUENCE [LARGE SCALE GENOMIC DNA]</scope>
    <source>
        <strain evidence="17">LZ_2023a</strain>
        <tissue evidence="17">Muscle</tissue>
    </source>
</reference>
<accession>A0AAW0ULJ7</accession>
<feature type="transmembrane region" description="Helical" evidence="14">
    <location>
        <begin position="707"/>
        <end position="729"/>
    </location>
</feature>
<organism evidence="17 18">
    <name type="scientific">Scylla paramamosain</name>
    <name type="common">Mud crab</name>
    <dbReference type="NCBI Taxonomy" id="85552"/>
    <lineage>
        <taxon>Eukaryota</taxon>
        <taxon>Metazoa</taxon>
        <taxon>Ecdysozoa</taxon>
        <taxon>Arthropoda</taxon>
        <taxon>Crustacea</taxon>
        <taxon>Multicrustacea</taxon>
        <taxon>Malacostraca</taxon>
        <taxon>Eumalacostraca</taxon>
        <taxon>Eucarida</taxon>
        <taxon>Decapoda</taxon>
        <taxon>Pleocyemata</taxon>
        <taxon>Brachyura</taxon>
        <taxon>Eubrachyura</taxon>
        <taxon>Portunoidea</taxon>
        <taxon>Portunidae</taxon>
        <taxon>Portuninae</taxon>
        <taxon>Scylla</taxon>
    </lineage>
</organism>
<evidence type="ECO:0000256" key="3">
    <source>
        <dbReference type="ARBA" id="ARBA00022448"/>
    </source>
</evidence>
<dbReference type="GO" id="GO:0015276">
    <property type="term" value="F:ligand-gated monoatomic ion channel activity"/>
    <property type="evidence" value="ECO:0007669"/>
    <property type="project" value="InterPro"/>
</dbReference>
<evidence type="ECO:0000256" key="10">
    <source>
        <dbReference type="ARBA" id="ARBA00023180"/>
    </source>
</evidence>
<dbReference type="SMART" id="SM00918">
    <property type="entry name" value="Lig_chan-Glu_bd"/>
    <property type="match status" value="1"/>
</dbReference>
<protein>
    <submittedName>
        <fullName evidence="17">Uncharacterized protein</fullName>
    </submittedName>
</protein>
<evidence type="ECO:0000256" key="13">
    <source>
        <dbReference type="SAM" id="MobiDB-lite"/>
    </source>
</evidence>
<sequence>MKSSRQVHRDWRARPRTSRRCRASTQTTIRMLAGGVEACKHEASVGGAGGGVRRHPVLRPTSAGGHRRSAALPAPMLRRDTVYHARPLAQGNQALTRPRSLLAVCEAAAQMLSRHLAQCLAVLTSSKGSERGLEVLIPRLDAEGVPRLLLKGPLADNNGTSGKGTVLQEGCVVHVVFLEAAGSGGGTGGRQKGASGWDGQDLYLPSAPVTAPRSHLLILVPFASTDNRRVTTVLLHRHLPLHVDIRLLVPQAKGPLVNVYRRCLHCQEGDVGVRWAGWWASGGFTDPHTLLREQLRDLHGHVFHSVTMDFAPFIDYDKTQEQPGGVVIPRDSMDIRILQEAARVLNFSFVLREPSDGQWGYLLENGSWTGTVGTVQRGKVDFSMMLSITWERTYAVDFTRAYFVEPMTFVMRKPGPLPQWQAPVKPFSWQVWLMVTVSVLLAGPVIWLVLSLTPYARGYSTEGAAEGKLNGLEEEHESNHGLGLLCLYMVGPIFAEPVPFNPRGSSGRVLCGLWWFFCILTTTLYRGSLIARLTVPTRSSTLDTLEQLAASNLEWGMLDTYGSGYQLFRASQVPVYVSLFKEMQYYNMRHSMERVLKGKYAFISWKTYFRNLIARDYTDRNGDTQVHIAREDFFPGGFGWAFPKNSPYLIKFDKIFQRLIESGVVEKWMDDLIQLSASASKEKQVAGTAAAEVEGPRAFTVYHLQGIFLFTGGGMFLALLALVGEVLMIRFSARTHHSTALSLTNH</sequence>
<feature type="region of interest" description="Disordered" evidence="13">
    <location>
        <begin position="45"/>
        <end position="68"/>
    </location>
</feature>
<dbReference type="Pfam" id="PF10613">
    <property type="entry name" value="Lig_chan-Glu_bd"/>
    <property type="match status" value="1"/>
</dbReference>
<evidence type="ECO:0000256" key="5">
    <source>
        <dbReference type="ARBA" id="ARBA00022692"/>
    </source>
</evidence>
<keyword evidence="8 14" id="KW-0472">Membrane</keyword>
<keyword evidence="4" id="KW-1003">Cell membrane</keyword>
<dbReference type="GO" id="GO:0005886">
    <property type="term" value="C:plasma membrane"/>
    <property type="evidence" value="ECO:0007669"/>
    <property type="project" value="UniProtKB-SubCell"/>
</dbReference>
<dbReference type="EMBL" id="JARAKH010000011">
    <property type="protein sequence ID" value="KAK8399502.1"/>
    <property type="molecule type" value="Genomic_DNA"/>
</dbReference>
<evidence type="ECO:0000256" key="14">
    <source>
        <dbReference type="SAM" id="Phobius"/>
    </source>
</evidence>
<evidence type="ECO:0000256" key="1">
    <source>
        <dbReference type="ARBA" id="ARBA00004651"/>
    </source>
</evidence>